<keyword evidence="1" id="KW-0175">Coiled coil</keyword>
<accession>A0AAW1RXF4</accession>
<dbReference type="Proteomes" id="UP001445335">
    <property type="component" value="Unassembled WGS sequence"/>
</dbReference>
<feature type="compositionally biased region" description="Basic and acidic residues" evidence="2">
    <location>
        <begin position="68"/>
        <end position="78"/>
    </location>
</feature>
<feature type="region of interest" description="Disordered" evidence="2">
    <location>
        <begin position="202"/>
        <end position="245"/>
    </location>
</feature>
<name>A0AAW1RXF4_9CHLO</name>
<sequence length="1163" mass="120399">MEVPVQAQLAPTQTEKKATLGRAEVLQGLLKDGKLGPKRRSQLEQQLAHELLAEAAAAAAASLLADEAAEKAAAEGKAARRRQKRQRRKGGVRAAEQADTPATTGESAPASVIVPMATGIDPDACAAGDASSRRRAELELERTAALDKRKEELEAAAQGPLLAHWEAVRVQEVAAAAHALAEAPAAKAPIAAAAAAPAPFSANAPTAPEAEASSPEAQAEAAAAPDVDLSPPTAKAEAPVAQPEAHAVPDVDLSAHAAHAEAPVTQAEAPAAPYVNVSTNAAKAEAPEEAAQAVAAPTEAAPHAAAMSAAPAQEEHLQQAWMRLVALVTPLLAAAALPLGDERLTDMISGPDSGWVVRLVCAYAQDIARAKVLGMQPPSDDGYIVKLLAEKLAQRAPALASHAGAPDVAQAVLRAALQALEEETGGADILRALRANQFTESVVGGRWRFASTKVASWSMDGPSIAAEGMARQSGVEADARRCALRANTACAASHILRQDVVGVTPAQLLATVEWGALPDTAARFHALTMLQQEGVEVHPWLRCDPLPSVLYQLQQLALVGPRSGGALLRRTARPDAWEILPLLVLPSSSAARWYRAMARGWWTKGHQPRCNDPSGQSPTASKEDSRQKEVEKQPTTAPVQQIKKEKSRLEVLEALLQAPGLAPERWAELQRERARTQQAEAAAAALLALEAAEVAAAAAKTAKNKKKKLRRKERHSAAEQVGAPATTAASAGATASGSSAKAEATSRRRAELAAERAAALEAERSAELKAERAAALEAERAAALDKRKEELEAAAQGPLLEHWERVRSEKKAATRAAADAAAATPAAAPAKHVPSVSPPADRNGSGPAAPPAVAPAVTPFGRSGGADGGAQDVRRSRAELPYAMVGVTSSLLLEVNELRACLSASRGQSVGAVTDALRGLADACVARVEAGMPGVPLEDDPAVEGLARTLVASAPWLAGEDANVPAVLAALLRALCREGLGPEARRALGLAFKARFDIDGNRTVVQSTFVCHTVKASSLLAQGAADALGGALRDALGPRLPRGHAYVARRKLTGEAPSHVAVGIKWGGRELGEGACLAALRALDQGFHLGSVLRGADARYRLAGLVVSGAYHGVLRPAAGGDLELACAGAVGPVAVSDWTQHVAAQAQLGAVPVAALYRRRVD</sequence>
<feature type="region of interest" description="Disordered" evidence="2">
    <location>
        <begin position="604"/>
        <end position="642"/>
    </location>
</feature>
<feature type="region of interest" description="Disordered" evidence="2">
    <location>
        <begin position="702"/>
        <end position="748"/>
    </location>
</feature>
<feature type="compositionally biased region" description="Basic residues" evidence="2">
    <location>
        <begin position="702"/>
        <end position="714"/>
    </location>
</feature>
<gene>
    <name evidence="3" type="ORF">WJX81_004693</name>
</gene>
<feature type="compositionally biased region" description="Basic residues" evidence="2">
    <location>
        <begin position="79"/>
        <end position="91"/>
    </location>
</feature>
<feature type="compositionally biased region" description="Low complexity" evidence="2">
    <location>
        <begin position="722"/>
        <end position="743"/>
    </location>
</feature>
<protein>
    <recommendedName>
        <fullName evidence="5">HNH nuclease domain-containing protein</fullName>
    </recommendedName>
</protein>
<organism evidence="3 4">
    <name type="scientific">Elliptochloris bilobata</name>
    <dbReference type="NCBI Taxonomy" id="381761"/>
    <lineage>
        <taxon>Eukaryota</taxon>
        <taxon>Viridiplantae</taxon>
        <taxon>Chlorophyta</taxon>
        <taxon>core chlorophytes</taxon>
        <taxon>Trebouxiophyceae</taxon>
        <taxon>Trebouxiophyceae incertae sedis</taxon>
        <taxon>Elliptochloris clade</taxon>
        <taxon>Elliptochloris</taxon>
    </lineage>
</organism>
<feature type="region of interest" description="Disordered" evidence="2">
    <location>
        <begin position="65"/>
        <end position="110"/>
    </location>
</feature>
<dbReference type="AlphaFoldDB" id="A0AAW1RXF4"/>
<evidence type="ECO:0000256" key="1">
    <source>
        <dbReference type="SAM" id="Coils"/>
    </source>
</evidence>
<comment type="caution">
    <text evidence="3">The sequence shown here is derived from an EMBL/GenBank/DDBJ whole genome shotgun (WGS) entry which is preliminary data.</text>
</comment>
<feature type="compositionally biased region" description="Basic and acidic residues" evidence="2">
    <location>
        <begin position="802"/>
        <end position="812"/>
    </location>
</feature>
<feature type="compositionally biased region" description="Low complexity" evidence="2">
    <location>
        <begin position="202"/>
        <end position="225"/>
    </location>
</feature>
<dbReference type="EMBL" id="JALJOU010000019">
    <property type="protein sequence ID" value="KAK9838325.1"/>
    <property type="molecule type" value="Genomic_DNA"/>
</dbReference>
<evidence type="ECO:0000313" key="3">
    <source>
        <dbReference type="EMBL" id="KAK9838325.1"/>
    </source>
</evidence>
<feature type="compositionally biased region" description="Low complexity" evidence="2">
    <location>
        <begin position="814"/>
        <end position="830"/>
    </location>
</feature>
<evidence type="ECO:0000313" key="4">
    <source>
        <dbReference type="Proteomes" id="UP001445335"/>
    </source>
</evidence>
<evidence type="ECO:0008006" key="5">
    <source>
        <dbReference type="Google" id="ProtNLM"/>
    </source>
</evidence>
<proteinExistence type="predicted"/>
<feature type="compositionally biased region" description="Basic and acidic residues" evidence="2">
    <location>
        <begin position="621"/>
        <end position="632"/>
    </location>
</feature>
<evidence type="ECO:0000256" key="2">
    <source>
        <dbReference type="SAM" id="MobiDB-lite"/>
    </source>
</evidence>
<feature type="coiled-coil region" evidence="1">
    <location>
        <begin position="759"/>
        <end position="794"/>
    </location>
</feature>
<feature type="region of interest" description="Disordered" evidence="2">
    <location>
        <begin position="802"/>
        <end position="871"/>
    </location>
</feature>
<keyword evidence="4" id="KW-1185">Reference proteome</keyword>
<reference evidence="3 4" key="1">
    <citation type="journal article" date="2024" name="Nat. Commun.">
        <title>Phylogenomics reveals the evolutionary origins of lichenization in chlorophyte algae.</title>
        <authorList>
            <person name="Puginier C."/>
            <person name="Libourel C."/>
            <person name="Otte J."/>
            <person name="Skaloud P."/>
            <person name="Haon M."/>
            <person name="Grisel S."/>
            <person name="Petersen M."/>
            <person name="Berrin J.G."/>
            <person name="Delaux P.M."/>
            <person name="Dal Grande F."/>
            <person name="Keller J."/>
        </authorList>
    </citation>
    <scope>NUCLEOTIDE SEQUENCE [LARGE SCALE GENOMIC DNA]</scope>
    <source>
        <strain evidence="3 4">SAG 245.80</strain>
    </source>
</reference>